<protein>
    <submittedName>
        <fullName evidence="1">Uncharacterized protein</fullName>
    </submittedName>
</protein>
<name>A0ACB9CKI3_ARCLA</name>
<gene>
    <name evidence="1" type="ORF">L6452_14264</name>
</gene>
<reference evidence="2" key="1">
    <citation type="journal article" date="2022" name="Mol. Ecol. Resour.">
        <title>The genomes of chicory, endive, great burdock and yacon provide insights into Asteraceae palaeo-polyploidization history and plant inulin production.</title>
        <authorList>
            <person name="Fan W."/>
            <person name="Wang S."/>
            <person name="Wang H."/>
            <person name="Wang A."/>
            <person name="Jiang F."/>
            <person name="Liu H."/>
            <person name="Zhao H."/>
            <person name="Xu D."/>
            <person name="Zhang Y."/>
        </authorList>
    </citation>
    <scope>NUCLEOTIDE SEQUENCE [LARGE SCALE GENOMIC DNA]</scope>
    <source>
        <strain evidence="2">cv. Niubang</strain>
    </source>
</reference>
<accession>A0ACB9CKI3</accession>
<dbReference type="Proteomes" id="UP001055879">
    <property type="component" value="Linkage Group LG04"/>
</dbReference>
<proteinExistence type="predicted"/>
<keyword evidence="2" id="KW-1185">Reference proteome</keyword>
<evidence type="ECO:0000313" key="1">
    <source>
        <dbReference type="EMBL" id="KAI3734785.1"/>
    </source>
</evidence>
<comment type="caution">
    <text evidence="1">The sequence shown here is derived from an EMBL/GenBank/DDBJ whole genome shotgun (WGS) entry which is preliminary data.</text>
</comment>
<sequence length="1731" mass="191450">MASSNETLPKATSLHPVYTVTNIQNKVRVLDGTTVTYSSWVKLFKLHARGYKVLDHIDGTPPPNHADASYETWAEIDAIVLQWIYGTLSNDLLVRVLDSDATAYDAWTNIRDIFLNNKGSRAAALEHEFTNLTLAACSSMDEYCQKIKDLAGQLTDVDNPVNEKRMVLQLVRGLPAEFDTVASLINQSSPSWDAACSMLQLEQQRQSAREHSNQTAMMAPSAAKSSSATTTPPSVDHRSYGRGRGRGQSSARGGRSANPGRGRDFSASRDPPPNTYPPWAWWAPPPCSYPTQPSGWPNAPWPDSPSPRMQTTQSAAAHIAYQQMDPTTEQSSSMAKSTDSQPAHGFNALNPTDLGAAFQSMHLKYPDPSWYMDTGASSHMTADAGKIQSPLSSSNIRNVCVGNGNGIPVKGSGNAPHVTPHSTFHLRNILYTPHIIKNLLSVRRFTRDNNVSVEFDPFGFSVKDLKTGKLLSRHNSPGDLYPFTTPDSSPSVLLATTTDQWHNRLGHPGATILDFLRTRYPTNFRGYRCLDPTTGKVILSRHVIFYEHSFPYTNTTPSNSYTFLDDHPISLPFFTSSSPLPQPPPSPPPPTAPPSLPPPPTQTQPSPPPPTIPSTTNTHPMTIRAKHGISKPRHPLSLHTSTQPPISPIPSTYAKAFRDPNWLRAMHNEYDALLENDTWELVPRPTDRPIMRCMWLFRHKYHADGTLQRYKARLVVNGKSQTVGIDCDDTFSPVVKPATIRTVLSLAVSRSWPIHQLDVKNAFLHGDLQETVFMHQPPGFVDKNAPHHVCRLRKSLYGLKQAPRAWYNRFATYITNNGFRSSVCDNSLFIYRHGTHTAYLLLYVDDIILTASDSTLLKSLITTLSREFAMTDLGALHHFLGISVTRDNHDLFLSQSQYAQDILKRASMHDCKPCNTPVDTTSKLSATAGDPLPDGTLYRSLAGALQYLTFTRPDISYAVQPTSVFASLHHPVTLTAYSDADWGGCPDSRRPTSGYCVYLGDNLVSWSSKRQSTISRSSAEAEYRGVANAVAEASWLRNLLLKLHVPLRKATVVYCDVSAVYLSGNPVQHQRTKHVEIDIHFVREKVKIGHIRVLHVPAAYQYADIFTKGLSRQLFENFRTSLSELVERILALLSGEEDIHGSTKNKFIRKEEVAKIIDDTYRKMQHAGANDPVTGGHCVSDSSSITPREEIVDQKIRCPCGSPLKTEFMIQCADPQCHVFQHIPCVIILDESTEGVPHAPSQHYCELCRINRCDPFWKSLAHPLEPVKLLVISTPDDGSQPLQNVDTSFQITRANVHMLENAGYDVQAWCILLNDSVQFRMQWPQFSDLKVNGIPVKTINRPGSKMLGANGRDDGPSISMFLVEGCNKISLCGTDARTFCLGVRLVKQRTVQQVINMIPGEQEGESFTDAVARVCRRIGGGMAAANDDSDSDLEVIADNVTVNLRCPMSGCRMKTAARFKGCVHLGCFDLQTFVQINQRSRKWQCPICLKNYSLEDIIIDPYLNRIVKMMQHCVEDVTEIEVKSDCSWRAKIGRPFMDLERWHLADGSLCISEVQVDSNMEVPAGKSQHQLGIGANGHAVSDVGLPQGNQSEEYITNYGQEIISMSSGSSDDMREDEFESIDHHGTSQFDITTNKDNMMDYAPYNYNQTSGVTNRSSSSSLGDPSVIVLSDSEEENDDTVSATGVPSLGPPNGSSSSLTANPQTPVTHSGDALFPAGLSRASEEVKAESGL</sequence>
<reference evidence="1 2" key="2">
    <citation type="journal article" date="2022" name="Mol. Ecol. Resour.">
        <title>The genomes of chicory, endive, great burdock and yacon provide insights into Asteraceae paleo-polyploidization history and plant inulin production.</title>
        <authorList>
            <person name="Fan W."/>
            <person name="Wang S."/>
            <person name="Wang H."/>
            <person name="Wang A."/>
            <person name="Jiang F."/>
            <person name="Liu H."/>
            <person name="Zhao H."/>
            <person name="Xu D."/>
            <person name="Zhang Y."/>
        </authorList>
    </citation>
    <scope>NUCLEOTIDE SEQUENCE [LARGE SCALE GENOMIC DNA]</scope>
    <source>
        <strain evidence="2">cv. Niubang</strain>
    </source>
</reference>
<dbReference type="EMBL" id="CM042050">
    <property type="protein sequence ID" value="KAI3734785.1"/>
    <property type="molecule type" value="Genomic_DNA"/>
</dbReference>
<organism evidence="1 2">
    <name type="scientific">Arctium lappa</name>
    <name type="common">Greater burdock</name>
    <name type="synonym">Lappa major</name>
    <dbReference type="NCBI Taxonomy" id="4217"/>
    <lineage>
        <taxon>Eukaryota</taxon>
        <taxon>Viridiplantae</taxon>
        <taxon>Streptophyta</taxon>
        <taxon>Embryophyta</taxon>
        <taxon>Tracheophyta</taxon>
        <taxon>Spermatophyta</taxon>
        <taxon>Magnoliopsida</taxon>
        <taxon>eudicotyledons</taxon>
        <taxon>Gunneridae</taxon>
        <taxon>Pentapetalae</taxon>
        <taxon>asterids</taxon>
        <taxon>campanulids</taxon>
        <taxon>Asterales</taxon>
        <taxon>Asteraceae</taxon>
        <taxon>Carduoideae</taxon>
        <taxon>Cardueae</taxon>
        <taxon>Arctiinae</taxon>
        <taxon>Arctium</taxon>
    </lineage>
</organism>
<evidence type="ECO:0000313" key="2">
    <source>
        <dbReference type="Proteomes" id="UP001055879"/>
    </source>
</evidence>